<keyword evidence="4" id="KW-1185">Reference proteome</keyword>
<comment type="caution">
    <text evidence="3">The sequence shown here is derived from an EMBL/GenBank/DDBJ whole genome shotgun (WGS) entry which is preliminary data.</text>
</comment>
<protein>
    <submittedName>
        <fullName evidence="3">ArsR family transcriptional regulator</fullName>
    </submittedName>
</protein>
<dbReference type="RefSeq" id="WP_108916969.1">
    <property type="nucleotide sequence ID" value="NZ_BGJY01000012.1"/>
</dbReference>
<reference evidence="3 4" key="1">
    <citation type="journal article" date="2018" name="Appl. Microbiol. Biotechnol.">
        <title>Co-cultivation of the strictly anaerobic methanogen Methanosarcina barkeri with aerobic methanotrophs in an oxygen-limited membrane bioreactor.</title>
        <authorList>
            <person name="In 't Zandt M.H."/>
            <person name="van den Bosch T.J.M."/>
            <person name="Rijkers R."/>
            <person name="van Kessel M.A.H.J."/>
            <person name="Jetten M.S.M."/>
            <person name="Welte C.U."/>
        </authorList>
    </citation>
    <scope>NUCLEOTIDE SEQUENCE [LARGE SCALE GENOMIC DNA]</scope>
    <source>
        <strain evidence="3 4">DSM 17706</strain>
    </source>
</reference>
<evidence type="ECO:0000313" key="3">
    <source>
        <dbReference type="EMBL" id="PWB94271.1"/>
    </source>
</evidence>
<dbReference type="SMART" id="SM00226">
    <property type="entry name" value="LMWPc"/>
    <property type="match status" value="1"/>
</dbReference>
<evidence type="ECO:0000313" key="4">
    <source>
        <dbReference type="Proteomes" id="UP000245137"/>
    </source>
</evidence>
<sequence length="170" mass="18668">MEDRVYNVLFLCTGNSARSIIAEAILDRVGAGRFKAYSAGSRPKGEVNPYTVAVLEKSGFKADGYRSKSWSEFAEPGAPPLDFVFTVCDDAAKEECPYWPGQPMTAHWGLPDPAAVEGTEIEKHLAFADAFRMLNNRISIFASLPMKGLDKLSLQRRLEEIGKAKPVDAP</sequence>
<dbReference type="Proteomes" id="UP000245137">
    <property type="component" value="Unassembled WGS sequence"/>
</dbReference>
<accession>A0A2U1SRN3</accession>
<organism evidence="3 4">
    <name type="scientific">Methylosinus sporium</name>
    <dbReference type="NCBI Taxonomy" id="428"/>
    <lineage>
        <taxon>Bacteria</taxon>
        <taxon>Pseudomonadati</taxon>
        <taxon>Pseudomonadota</taxon>
        <taxon>Alphaproteobacteria</taxon>
        <taxon>Hyphomicrobiales</taxon>
        <taxon>Methylocystaceae</taxon>
        <taxon>Methylosinus</taxon>
    </lineage>
</organism>
<dbReference type="PANTHER" id="PTHR43428:SF1">
    <property type="entry name" value="ARSENATE REDUCTASE"/>
    <property type="match status" value="1"/>
</dbReference>
<dbReference type="GO" id="GO:0046685">
    <property type="term" value="P:response to arsenic-containing substance"/>
    <property type="evidence" value="ECO:0007669"/>
    <property type="project" value="UniProtKB-KW"/>
</dbReference>
<feature type="domain" description="Phosphotyrosine protein phosphatase I" evidence="2">
    <location>
        <begin position="6"/>
        <end position="144"/>
    </location>
</feature>
<name>A0A2U1SRN3_METSR</name>
<dbReference type="CDD" id="cd16345">
    <property type="entry name" value="LMWP_ArsC"/>
    <property type="match status" value="1"/>
</dbReference>
<dbReference type="InterPro" id="IPR036196">
    <property type="entry name" value="Ptyr_pPase_sf"/>
</dbReference>
<evidence type="ECO:0000259" key="2">
    <source>
        <dbReference type="SMART" id="SM00226"/>
    </source>
</evidence>
<evidence type="ECO:0000256" key="1">
    <source>
        <dbReference type="ARBA" id="ARBA00022849"/>
    </source>
</evidence>
<dbReference type="SUPFAM" id="SSF52788">
    <property type="entry name" value="Phosphotyrosine protein phosphatases I"/>
    <property type="match status" value="1"/>
</dbReference>
<dbReference type="Gene3D" id="3.40.50.2300">
    <property type="match status" value="1"/>
</dbReference>
<gene>
    <name evidence="3" type="ORF">C5689_08765</name>
</gene>
<dbReference type="AlphaFoldDB" id="A0A2U1SRN3"/>
<dbReference type="EMBL" id="PUIV01000010">
    <property type="protein sequence ID" value="PWB94271.1"/>
    <property type="molecule type" value="Genomic_DNA"/>
</dbReference>
<proteinExistence type="predicted"/>
<dbReference type="PANTHER" id="PTHR43428">
    <property type="entry name" value="ARSENATE REDUCTASE"/>
    <property type="match status" value="1"/>
</dbReference>
<dbReference type="OrthoDB" id="9793058at2"/>
<keyword evidence="1" id="KW-0059">Arsenical resistance</keyword>
<dbReference type="InterPro" id="IPR023485">
    <property type="entry name" value="Ptyr_pPase"/>
</dbReference>
<dbReference type="Pfam" id="PF01451">
    <property type="entry name" value="LMWPc"/>
    <property type="match status" value="1"/>
</dbReference>